<keyword evidence="12" id="KW-0325">Glycoprotein</keyword>
<evidence type="ECO:0000256" key="15">
    <source>
        <dbReference type="PROSITE-ProRule" id="PRU00461"/>
    </source>
</evidence>
<dbReference type="PROSITE" id="PS50026">
    <property type="entry name" value="EGF_3"/>
    <property type="match status" value="1"/>
</dbReference>
<evidence type="ECO:0000256" key="10">
    <source>
        <dbReference type="ARBA" id="ARBA00023157"/>
    </source>
</evidence>
<dbReference type="Gene3D" id="2.10.25.10">
    <property type="entry name" value="Laminin"/>
    <property type="match status" value="3"/>
</dbReference>
<reference evidence="19" key="1">
    <citation type="submission" date="2023-08" db="EMBL/GenBank/DDBJ databases">
        <title>Pelteobagrus vachellii genome.</title>
        <authorList>
            <person name="Liu H."/>
        </authorList>
    </citation>
    <scope>NUCLEOTIDE SEQUENCE</scope>
    <source>
        <strain evidence="19">PRFRI_2022a</strain>
        <tissue evidence="19">Muscle</tissue>
    </source>
</reference>
<evidence type="ECO:0000256" key="6">
    <source>
        <dbReference type="ARBA" id="ARBA00022729"/>
    </source>
</evidence>
<evidence type="ECO:0000256" key="3">
    <source>
        <dbReference type="ARBA" id="ARBA00022536"/>
    </source>
</evidence>
<dbReference type="InterPro" id="IPR018097">
    <property type="entry name" value="EGF_Ca-bd_CS"/>
</dbReference>
<feature type="disulfide bond" evidence="13">
    <location>
        <begin position="1169"/>
        <end position="1178"/>
    </location>
</feature>
<dbReference type="PROSITE" id="PS00010">
    <property type="entry name" value="ASX_HYDROXYL"/>
    <property type="match status" value="1"/>
</dbReference>
<dbReference type="Proteomes" id="UP001187315">
    <property type="component" value="Unassembled WGS sequence"/>
</dbReference>
<evidence type="ECO:0000256" key="9">
    <source>
        <dbReference type="ARBA" id="ARBA00023136"/>
    </source>
</evidence>
<dbReference type="SUPFAM" id="SSF57196">
    <property type="entry name" value="EGF/Laminin"/>
    <property type="match status" value="3"/>
</dbReference>
<dbReference type="PANTHER" id="PTHR22722:SF12">
    <property type="entry name" value="EGF-LIKE DOMAIN-CONTAINING PROTEIN"/>
    <property type="match status" value="1"/>
</dbReference>
<dbReference type="AlphaFoldDB" id="A0AA88MZN6"/>
<organism evidence="19 20">
    <name type="scientific">Tachysurus vachellii</name>
    <name type="common">Darkbarbel catfish</name>
    <name type="synonym">Pelteobagrus vachellii</name>
    <dbReference type="NCBI Taxonomy" id="175792"/>
    <lineage>
        <taxon>Eukaryota</taxon>
        <taxon>Metazoa</taxon>
        <taxon>Chordata</taxon>
        <taxon>Craniata</taxon>
        <taxon>Vertebrata</taxon>
        <taxon>Euteleostomi</taxon>
        <taxon>Actinopterygii</taxon>
        <taxon>Neopterygii</taxon>
        <taxon>Teleostei</taxon>
        <taxon>Ostariophysi</taxon>
        <taxon>Siluriformes</taxon>
        <taxon>Bagridae</taxon>
        <taxon>Tachysurus</taxon>
    </lineage>
</organism>
<feature type="compositionally biased region" description="Polar residues" evidence="16">
    <location>
        <begin position="1237"/>
        <end position="1249"/>
    </location>
</feature>
<dbReference type="Pfam" id="PF00057">
    <property type="entry name" value="Ldl_recept_a"/>
    <property type="match status" value="7"/>
</dbReference>
<feature type="transmembrane region" description="Helical" evidence="17">
    <location>
        <begin position="1190"/>
        <end position="1211"/>
    </location>
</feature>
<feature type="disulfide bond" evidence="14">
    <location>
        <begin position="134"/>
        <end position="152"/>
    </location>
</feature>
<feature type="disulfide bond" evidence="14">
    <location>
        <begin position="69"/>
        <end position="84"/>
    </location>
</feature>
<dbReference type="Pfam" id="PF07645">
    <property type="entry name" value="EGF_CA"/>
    <property type="match status" value="1"/>
</dbReference>
<evidence type="ECO:0000256" key="11">
    <source>
        <dbReference type="ARBA" id="ARBA00023170"/>
    </source>
</evidence>
<dbReference type="InterPro" id="IPR009030">
    <property type="entry name" value="Growth_fac_rcpt_cys_sf"/>
</dbReference>
<comment type="caution">
    <text evidence="13">Lacks conserved residue(s) required for the propagation of feature annotation.</text>
</comment>
<evidence type="ECO:0000256" key="4">
    <source>
        <dbReference type="ARBA" id="ARBA00022583"/>
    </source>
</evidence>
<feature type="disulfide bond" evidence="14">
    <location>
        <begin position="166"/>
        <end position="178"/>
    </location>
</feature>
<keyword evidence="6" id="KW-0732">Signal</keyword>
<feature type="disulfide bond" evidence="14">
    <location>
        <begin position="268"/>
        <end position="283"/>
    </location>
</feature>
<evidence type="ECO:0000256" key="7">
    <source>
        <dbReference type="ARBA" id="ARBA00022737"/>
    </source>
</evidence>
<dbReference type="SMART" id="SM00179">
    <property type="entry name" value="EGF_CA"/>
    <property type="match status" value="2"/>
</dbReference>
<keyword evidence="8 17" id="KW-1133">Transmembrane helix</keyword>
<keyword evidence="11" id="KW-0675">Receptor</keyword>
<dbReference type="PROSITE" id="PS01186">
    <property type="entry name" value="EGF_2"/>
    <property type="match status" value="1"/>
</dbReference>
<evidence type="ECO:0000256" key="5">
    <source>
        <dbReference type="ARBA" id="ARBA00022692"/>
    </source>
</evidence>
<evidence type="ECO:0000256" key="14">
    <source>
        <dbReference type="PROSITE-ProRule" id="PRU00124"/>
    </source>
</evidence>
<protein>
    <recommendedName>
        <fullName evidence="18">EGF-like domain-containing protein</fullName>
    </recommendedName>
</protein>
<keyword evidence="10 13" id="KW-1015">Disulfide bond</keyword>
<dbReference type="PROSITE" id="PS01209">
    <property type="entry name" value="LDLRA_1"/>
    <property type="match status" value="3"/>
</dbReference>
<dbReference type="SMART" id="SM00192">
    <property type="entry name" value="LDLa"/>
    <property type="match status" value="8"/>
</dbReference>
<dbReference type="InterPro" id="IPR002172">
    <property type="entry name" value="LDrepeatLR_classA_rpt"/>
</dbReference>
<dbReference type="FunFam" id="2.120.10.30:FF:000241">
    <property type="entry name" value="Low-density lipoprotein receptor-related protein 6"/>
    <property type="match status" value="1"/>
</dbReference>
<dbReference type="Pfam" id="PF00058">
    <property type="entry name" value="Ldl_recept_b"/>
    <property type="match status" value="2"/>
</dbReference>
<dbReference type="InterPro" id="IPR049883">
    <property type="entry name" value="NOTCH1_EGF-like"/>
</dbReference>
<proteinExistence type="predicted"/>
<evidence type="ECO:0000256" key="12">
    <source>
        <dbReference type="ARBA" id="ARBA00023180"/>
    </source>
</evidence>
<dbReference type="PROSITE" id="PS00022">
    <property type="entry name" value="EGF_1"/>
    <property type="match status" value="1"/>
</dbReference>
<dbReference type="SUPFAM" id="SSF57424">
    <property type="entry name" value="LDL receptor-like module"/>
    <property type="match status" value="8"/>
</dbReference>
<dbReference type="InterPro" id="IPR000033">
    <property type="entry name" value="LDLR_classB_rpt"/>
</dbReference>
<dbReference type="InterPro" id="IPR001881">
    <property type="entry name" value="EGF-like_Ca-bd_dom"/>
</dbReference>
<name>A0AA88MZN6_TACVA</name>
<feature type="disulfide bond" evidence="14">
    <location>
        <begin position="185"/>
        <end position="200"/>
    </location>
</feature>
<feature type="region of interest" description="Disordered" evidence="16">
    <location>
        <begin position="1219"/>
        <end position="1258"/>
    </location>
</feature>
<dbReference type="PRINTS" id="PR00261">
    <property type="entry name" value="LDLRECEPTOR"/>
</dbReference>
<dbReference type="GO" id="GO:0042562">
    <property type="term" value="F:hormone binding"/>
    <property type="evidence" value="ECO:0007669"/>
    <property type="project" value="TreeGrafter"/>
</dbReference>
<dbReference type="GO" id="GO:0012505">
    <property type="term" value="C:endomembrane system"/>
    <property type="evidence" value="ECO:0007669"/>
    <property type="project" value="UniProtKB-SubCell"/>
</dbReference>
<dbReference type="GO" id="GO:0005509">
    <property type="term" value="F:calcium ion binding"/>
    <property type="evidence" value="ECO:0007669"/>
    <property type="project" value="InterPro"/>
</dbReference>
<dbReference type="PROSITE" id="PS50068">
    <property type="entry name" value="LDLRA_2"/>
    <property type="match status" value="8"/>
</dbReference>
<feature type="compositionally biased region" description="Basic and acidic residues" evidence="16">
    <location>
        <begin position="1225"/>
        <end position="1236"/>
    </location>
</feature>
<dbReference type="SMART" id="SM00181">
    <property type="entry name" value="EGF"/>
    <property type="match status" value="5"/>
</dbReference>
<dbReference type="PANTHER" id="PTHR22722">
    <property type="entry name" value="LOW-DENSITY LIPOPROTEIN RECEPTOR-RELATED PROTEIN 2-RELATED"/>
    <property type="match status" value="1"/>
</dbReference>
<dbReference type="InterPro" id="IPR011042">
    <property type="entry name" value="6-blade_b-propeller_TolB-like"/>
</dbReference>
<dbReference type="EMBL" id="JAVHJS010000010">
    <property type="protein sequence ID" value="KAK2845938.1"/>
    <property type="molecule type" value="Genomic_DNA"/>
</dbReference>
<feature type="repeat" description="LDL-receptor class B" evidence="15">
    <location>
        <begin position="546"/>
        <end position="589"/>
    </location>
</feature>
<dbReference type="InterPro" id="IPR000742">
    <property type="entry name" value="EGF"/>
</dbReference>
<feature type="disulfide bond" evidence="14">
    <location>
        <begin position="299"/>
        <end position="311"/>
    </location>
</feature>
<dbReference type="SMART" id="SM00135">
    <property type="entry name" value="LY"/>
    <property type="match status" value="8"/>
</dbReference>
<feature type="compositionally biased region" description="Basic and acidic residues" evidence="16">
    <location>
        <begin position="1126"/>
        <end position="1141"/>
    </location>
</feature>
<dbReference type="PROSITE" id="PS01187">
    <property type="entry name" value="EGF_CA"/>
    <property type="match status" value="1"/>
</dbReference>
<keyword evidence="20" id="KW-1185">Reference proteome</keyword>
<evidence type="ECO:0000256" key="8">
    <source>
        <dbReference type="ARBA" id="ARBA00022989"/>
    </source>
</evidence>
<dbReference type="InterPro" id="IPR036055">
    <property type="entry name" value="LDL_receptor-like_sf"/>
</dbReference>
<dbReference type="FunFam" id="4.10.400.10:FF:000034">
    <property type="entry name" value="Low-density lipoprotein receptor-related protein 2"/>
    <property type="match status" value="1"/>
</dbReference>
<dbReference type="CDD" id="cd00112">
    <property type="entry name" value="LDLa"/>
    <property type="match status" value="7"/>
</dbReference>
<dbReference type="Gene3D" id="2.120.10.30">
    <property type="entry name" value="TolB, C-terminal domain"/>
    <property type="match status" value="2"/>
</dbReference>
<evidence type="ECO:0000256" key="16">
    <source>
        <dbReference type="SAM" id="MobiDB-lite"/>
    </source>
</evidence>
<feature type="disulfide bond" evidence="14">
    <location>
        <begin position="173"/>
        <end position="191"/>
    </location>
</feature>
<dbReference type="SUPFAM" id="SSF63825">
    <property type="entry name" value="YWTD domain"/>
    <property type="match status" value="2"/>
</dbReference>
<evidence type="ECO:0000259" key="18">
    <source>
        <dbReference type="PROSITE" id="PS50026"/>
    </source>
</evidence>
<dbReference type="InterPro" id="IPR023415">
    <property type="entry name" value="LDLR_class-A_CS"/>
</dbReference>
<evidence type="ECO:0000256" key="1">
    <source>
        <dbReference type="ARBA" id="ARBA00004167"/>
    </source>
</evidence>
<evidence type="ECO:0000313" key="19">
    <source>
        <dbReference type="EMBL" id="KAK2845938.1"/>
    </source>
</evidence>
<feature type="disulfide bond" evidence="14">
    <location>
        <begin position="108"/>
        <end position="123"/>
    </location>
</feature>
<evidence type="ECO:0000256" key="13">
    <source>
        <dbReference type="PROSITE-ProRule" id="PRU00076"/>
    </source>
</evidence>
<dbReference type="FunFam" id="4.10.400.10:FF:000045">
    <property type="entry name" value="Low-density lipoprotein receptor-related protein 2"/>
    <property type="match status" value="1"/>
</dbReference>
<keyword evidence="9 17" id="KW-0472">Membrane</keyword>
<comment type="caution">
    <text evidence="19">The sequence shown here is derived from an EMBL/GenBank/DDBJ whole genome shotgun (WGS) entry which is preliminary data.</text>
</comment>
<feature type="repeat" description="LDL-receptor class B" evidence="15">
    <location>
        <begin position="590"/>
        <end position="632"/>
    </location>
</feature>
<feature type="disulfide bond" evidence="14">
    <location>
        <begin position="146"/>
        <end position="161"/>
    </location>
</feature>
<feature type="domain" description="EGF-like" evidence="18">
    <location>
        <begin position="1143"/>
        <end position="1179"/>
    </location>
</feature>
<dbReference type="PROSITE" id="PS51120">
    <property type="entry name" value="LDLRB"/>
    <property type="match status" value="2"/>
</dbReference>
<keyword evidence="3 13" id="KW-0245">EGF-like domain</keyword>
<comment type="subcellular location">
    <subcellularLocation>
        <location evidence="2">Endomembrane system</location>
    </subcellularLocation>
    <subcellularLocation>
        <location evidence="1">Membrane</location>
        <topology evidence="1">Single-pass membrane protein</topology>
    </subcellularLocation>
</comment>
<keyword evidence="5 17" id="KW-0812">Transmembrane</keyword>
<sequence>MSSACAGPLFTAMRAVHVLWTLWTLSIAAWTLSALLPGRSVSAQKPRHCPISTRPCKDNSDCVPHSHVCDGDKDCADGSDEEECSTECSAGQFQCAHGKMCIEKKKLCDGVAQCQDRSDELDCFNPEEGCFHRCDKKRCLSDSFICDGEADCGDGSDEVDCGEESCSSTEFQCRSGQCVSISMRCDGSSDCRDHSDEDGCVSQVACADDQQRCQNNQQCVLQEWLCDGENDCRDASDEQNCTVSVVQCGEFQWPCTSQTQCVPQSWHCDGTKDCTDESDEAVCESEHNHTRTPGSPVSCPPDQFQCDSSECLDPSVLCNGVPECADKSDEGGACKSDTCSDQSQCAQDCYSTPRGKRCWCKKGYEPVANGAECVDVDECVKTPDVCDHSCVNSDGSYECSCNQGYVLEPDGHSCKITGEAYLLASIQSDIFLISLTRTTLEVLSSEKQPVLSLDYDWKEQKVYWINMDAEAVMWTTLDQKSRGTLIQGVKTECVAVDWVGRNLYWTDRTEGKINAVGLVGFKVEPVVIVEDDVEELRSLALLPQKGVMFWSQTGDEAKIESAGMDGSNRRVLVRHSLHSPMGLAVDLLQDRLYWTDKKMHCLGSATLDGDDVKILQLREIRSPFSLAVFEDFVYWTDTRRRTIQKAQKVTGKQQQFLLKRLSQPFDLKGSTISVIHALLQPIVENPCVLKRCSHLCVLAPGLGAVCKCPSQLLLNDDGQTCSKPDETFLLLISNTSISQVHVPSRISVVGLQDWPQHQRFELPDARAASAVDLVLREQMLYIWDAAAGSLGLFKLKHAVTWHGILFKLRKGSITAMAVDYITLNVFWSSKDQPGLYVTSADGAHTALIIDKGMVRSVALHPPTGRLCFSNSELQGTRTSLECAYMDGGNRTVVWDGAINPVSLSLSHDGTKLYWVDTSLGLINSVRTDGSEHKELRSEEPVVAFTLANSVLIWLTKTDSIKCWFSEDHQTARMWFKVKAEVLDVKAFSKASQDDTNFCSSGNGGCSQLCLPFPGGRTCRCGRGFITNMEMSCVADPRCQSGTKPCVRGDQCVPLEQFCDGNPDCADDSDEICVQAKSAEGVKPKVHPNSTSTIPPGPRSSDAPNLVKNMDSSIVSPKSSPPFVPDAVDRDRPDSNDMKVESVDSESCGTRMCSGNGECVLLGAQMTCECTLGYGGESCELEVGGIMQGPVIYATVGLAVGIIVLGMIVGIIQKKKAANRRQARPIVRETSLRDLSNRAETTPTHQNSRSTDPENPEVH</sequence>
<evidence type="ECO:0000256" key="2">
    <source>
        <dbReference type="ARBA" id="ARBA00004308"/>
    </source>
</evidence>
<dbReference type="InterPro" id="IPR051221">
    <property type="entry name" value="LDLR-related"/>
</dbReference>
<gene>
    <name evidence="19" type="ORF">Q7C36_010792</name>
</gene>
<dbReference type="GO" id="GO:0006898">
    <property type="term" value="P:receptor-mediated endocytosis"/>
    <property type="evidence" value="ECO:0007669"/>
    <property type="project" value="TreeGrafter"/>
</dbReference>
<feature type="region of interest" description="Disordered" evidence="16">
    <location>
        <begin position="1082"/>
        <end position="1142"/>
    </location>
</feature>
<feature type="disulfide bond" evidence="14">
    <location>
        <begin position="306"/>
        <end position="324"/>
    </location>
</feature>
<dbReference type="GO" id="GO:0043235">
    <property type="term" value="C:receptor complex"/>
    <property type="evidence" value="ECO:0007669"/>
    <property type="project" value="TreeGrafter"/>
</dbReference>
<keyword evidence="7" id="KW-0677">Repeat</keyword>
<dbReference type="SUPFAM" id="SSF57184">
    <property type="entry name" value="Growth factor receptor domain"/>
    <property type="match status" value="1"/>
</dbReference>
<accession>A0AA88MZN6</accession>
<dbReference type="GO" id="GO:0016324">
    <property type="term" value="C:apical plasma membrane"/>
    <property type="evidence" value="ECO:0007669"/>
    <property type="project" value="TreeGrafter"/>
</dbReference>
<feature type="disulfide bond" evidence="14">
    <location>
        <begin position="226"/>
        <end position="241"/>
    </location>
</feature>
<evidence type="ECO:0000313" key="20">
    <source>
        <dbReference type="Proteomes" id="UP001187315"/>
    </source>
</evidence>
<keyword evidence="4" id="KW-0254">Endocytosis</keyword>
<dbReference type="InterPro" id="IPR000152">
    <property type="entry name" value="EGF-type_Asp/Asn_hydroxyl_site"/>
</dbReference>
<dbReference type="Gene3D" id="4.10.400.10">
    <property type="entry name" value="Low-density Lipoprotein Receptor"/>
    <property type="match status" value="8"/>
</dbReference>
<evidence type="ECO:0000256" key="17">
    <source>
        <dbReference type="SAM" id="Phobius"/>
    </source>
</evidence>
<dbReference type="FunFam" id="2.10.25.10:FF:000010">
    <property type="entry name" value="Pro-epidermal growth factor"/>
    <property type="match status" value="1"/>
</dbReference>